<dbReference type="AlphaFoldDB" id="A0A9P3L8Z2"/>
<organism evidence="4 5">
    <name type="scientific">Phanerochaete sordida</name>
    <dbReference type="NCBI Taxonomy" id="48140"/>
    <lineage>
        <taxon>Eukaryota</taxon>
        <taxon>Fungi</taxon>
        <taxon>Dikarya</taxon>
        <taxon>Basidiomycota</taxon>
        <taxon>Agaricomycotina</taxon>
        <taxon>Agaricomycetes</taxon>
        <taxon>Polyporales</taxon>
        <taxon>Phanerochaetaceae</taxon>
        <taxon>Phanerochaete</taxon>
    </lineage>
</organism>
<proteinExistence type="inferred from homology"/>
<comment type="similarity">
    <text evidence="1 3">Belongs to the CMC family.</text>
</comment>
<dbReference type="PANTHER" id="PTHR22977:SF5">
    <property type="entry name" value="COX ASSEMBLY MITOCHONDRIAL PROTEIN HOMOLOG"/>
    <property type="match status" value="1"/>
</dbReference>
<dbReference type="EMBL" id="BPQB01000003">
    <property type="protein sequence ID" value="GJE85989.1"/>
    <property type="molecule type" value="Genomic_DNA"/>
</dbReference>
<protein>
    <recommendedName>
        <fullName evidence="3">COX assembly mitochondrial protein</fullName>
    </recommendedName>
</protein>
<name>A0A9P3L8Z2_9APHY</name>
<evidence type="ECO:0000313" key="4">
    <source>
        <dbReference type="EMBL" id="GJE85989.1"/>
    </source>
</evidence>
<evidence type="ECO:0000256" key="1">
    <source>
        <dbReference type="ARBA" id="ARBA00007347"/>
    </source>
</evidence>
<keyword evidence="2" id="KW-1015">Disulfide bond</keyword>
<sequence>MDTALSRREEEALVKTTKEKALKECDPVVKAFAECATGRTVSVAWACRSKYKAVQDCMAIHNGPERLATVREEYLRLRHEQNATKAAS</sequence>
<keyword evidence="5" id="KW-1185">Reference proteome</keyword>
<reference evidence="4 5" key="1">
    <citation type="submission" date="2021-08" db="EMBL/GenBank/DDBJ databases">
        <title>Draft Genome Sequence of Phanerochaete sordida strain YK-624.</title>
        <authorList>
            <person name="Mori T."/>
            <person name="Dohra H."/>
            <person name="Suzuki T."/>
            <person name="Kawagishi H."/>
            <person name="Hirai H."/>
        </authorList>
    </citation>
    <scope>NUCLEOTIDE SEQUENCE [LARGE SCALE GENOMIC DNA]</scope>
    <source>
        <strain evidence="4 5">YK-624</strain>
    </source>
</reference>
<evidence type="ECO:0000256" key="2">
    <source>
        <dbReference type="ARBA" id="ARBA00023157"/>
    </source>
</evidence>
<dbReference type="Proteomes" id="UP000703269">
    <property type="component" value="Unassembled WGS sequence"/>
</dbReference>
<keyword evidence="3" id="KW-0999">Mitochondrion inner membrane</keyword>
<keyword evidence="3" id="KW-0496">Mitochondrion</keyword>
<evidence type="ECO:0000256" key="3">
    <source>
        <dbReference type="RuleBase" id="RU364104"/>
    </source>
</evidence>
<evidence type="ECO:0000313" key="5">
    <source>
        <dbReference type="Proteomes" id="UP000703269"/>
    </source>
</evidence>
<gene>
    <name evidence="4" type="ORF">PsYK624_020690</name>
</gene>
<dbReference type="InterPro" id="IPR013892">
    <property type="entry name" value="Cyt_c_biogenesis_Cmc1-like"/>
</dbReference>
<dbReference type="PANTHER" id="PTHR22977">
    <property type="entry name" value="COX ASSEMBLY MITOCHONDRIAL PROTEIN"/>
    <property type="match status" value="1"/>
</dbReference>
<comment type="function">
    <text evidence="3">Required for mitochondrial cytochrome c oxidase (COX) assembly and respiration.</text>
</comment>
<dbReference type="OrthoDB" id="6224010at2759"/>
<keyword evidence="3" id="KW-0143">Chaperone</keyword>
<accession>A0A9P3L8Z2</accession>
<dbReference type="Pfam" id="PF08583">
    <property type="entry name" value="Cmc1"/>
    <property type="match status" value="1"/>
</dbReference>
<keyword evidence="3" id="KW-0472">Membrane</keyword>
<comment type="subcellular location">
    <subcellularLocation>
        <location evidence="3">Mitochondrion inner membrane</location>
    </subcellularLocation>
</comment>
<comment type="caution">
    <text evidence="4">The sequence shown here is derived from an EMBL/GenBank/DDBJ whole genome shotgun (WGS) entry which is preliminary data.</text>
</comment>
<dbReference type="GO" id="GO:0005743">
    <property type="term" value="C:mitochondrial inner membrane"/>
    <property type="evidence" value="ECO:0007669"/>
    <property type="project" value="UniProtKB-SubCell"/>
</dbReference>